<organism evidence="13 14">
    <name type="scientific">Jaapia argillacea MUCL 33604</name>
    <dbReference type="NCBI Taxonomy" id="933084"/>
    <lineage>
        <taxon>Eukaryota</taxon>
        <taxon>Fungi</taxon>
        <taxon>Dikarya</taxon>
        <taxon>Basidiomycota</taxon>
        <taxon>Agaricomycotina</taxon>
        <taxon>Agaricomycetes</taxon>
        <taxon>Agaricomycetidae</taxon>
        <taxon>Jaapiales</taxon>
        <taxon>Jaapiaceae</taxon>
        <taxon>Jaapia</taxon>
    </lineage>
</organism>
<dbReference type="Pfam" id="PF02714">
    <property type="entry name" value="RSN1_7TM"/>
    <property type="match status" value="1"/>
</dbReference>
<dbReference type="Pfam" id="PF13967">
    <property type="entry name" value="RSN1_TM"/>
    <property type="match status" value="1"/>
</dbReference>
<evidence type="ECO:0000256" key="2">
    <source>
        <dbReference type="ARBA" id="ARBA00007779"/>
    </source>
</evidence>
<feature type="transmembrane region" description="Helical" evidence="9">
    <location>
        <begin position="657"/>
        <end position="677"/>
    </location>
</feature>
<feature type="transmembrane region" description="Helical" evidence="9">
    <location>
        <begin position="113"/>
        <end position="133"/>
    </location>
</feature>
<feature type="transmembrane region" description="Helical" evidence="9">
    <location>
        <begin position="793"/>
        <end position="812"/>
    </location>
</feature>
<feature type="transmembrane region" description="Helical" evidence="9">
    <location>
        <begin position="860"/>
        <end position="879"/>
    </location>
</feature>
<feature type="transmembrane region" description="Helical" evidence="9">
    <location>
        <begin position="698"/>
        <end position="726"/>
    </location>
</feature>
<dbReference type="InterPro" id="IPR027815">
    <property type="entry name" value="CSC1/OSCA1-like_cyt"/>
</dbReference>
<evidence type="ECO:0000256" key="8">
    <source>
        <dbReference type="SAM" id="MobiDB-lite"/>
    </source>
</evidence>
<dbReference type="InterPro" id="IPR045122">
    <property type="entry name" value="Csc1-like"/>
</dbReference>
<proteinExistence type="inferred from homology"/>
<dbReference type="GO" id="GO:0005227">
    <property type="term" value="F:calcium-activated cation channel activity"/>
    <property type="evidence" value="ECO:0007669"/>
    <property type="project" value="InterPro"/>
</dbReference>
<evidence type="ECO:0000256" key="9">
    <source>
        <dbReference type="SAM" id="Phobius"/>
    </source>
</evidence>
<accession>A0A067Q5N7</accession>
<feature type="transmembrane region" description="Helical" evidence="9">
    <location>
        <begin position="163"/>
        <end position="184"/>
    </location>
</feature>
<evidence type="ECO:0000256" key="1">
    <source>
        <dbReference type="ARBA" id="ARBA00004141"/>
    </source>
</evidence>
<evidence type="ECO:0000256" key="3">
    <source>
        <dbReference type="ARBA" id="ARBA00022448"/>
    </source>
</evidence>
<sequence length="1356" mass="152013">MATIQDRPFSKEYSGLVNQSVIAVCIIVLAVASHEFMTRKRRGKHREERLGSVESWQFGYLYQGRSWAKKPSPPYPRGWPLSWVPEVLKFPEEKLNELRGVDAALYCRFVRGCWWFVLLHTLTTMPILLPIHIKFSPSWVDEASMTRASISSLVQTGTGLSLLWIHICLLFWVTLTWMITLYWISTGAFRFRASNIEAAAIRAASDAKAEKDSQYYPHPHPQYPFYALPALDHEGWNRGLRLRTVMVTNLPPQLRSEKELKEYFEYYLSRPVDKPSMGVTAFTHPGFFNKMAAFLFNRAKQIPSKLPTTLVPRPGSAQDSTEDAPSDQSGEEGNAGATTTTTDAPVIDRVVIARKMTELSSLLERREDVLKRLEAAHIKLARKALCAVKGALEAKEESKDGNRLTKIFSDKLTASPDVERGEEGQLGTLEGEDRTDLLVRTLGPFVAEFGLCKAPSKGKNRSDDPPAEFNCGVETEGPRRGETIWDALLSLPRSTLDAYQPLIHLSHLFRGKTVPAIDYYTAKLGLLTSLITENRARAVTDYDPVSTAFVTFANPNDARRACKFLAVHPNNPLTCLVTMAPSYEDLDWNRVMKSTFRVEFLKDWVVDIGVWAFTLFWLIPVSLFVTLVSIQNISAFWPGLKNYLDHHPWEEELIQSFLPTLLVALLAITVPLLLLLIAKKAHTISTLSSLHDRIMTRYYKFLIVNVLVFFCVGTAALQSFLINFRATTNGLLNVVAVSFPSAGPFYVGWLIFTAAMHGGFELALFGLPLIMYPSTKRQITPRKRAVGIRPRTFNYYYWLPNHMLVIHVLLLFSVLNPLVIPFGFFYFCVERVVIKNQLLHVYAKNYEGNGKLMLIRIIRYSLDGLVLSQAVFLAYMVVLKKTTNIALSAVLIVLTAIVKLVWTRVVRVKFDHDDIREANIICGTEAPPTQIVTEVEDTDGRPSSDHASEICDEASRPRPVQSWSWRMPTRLNFTYSTMPTRPRRAPRHHPIPFGLDHQPFTRLRSFDIPPQKQDIYNNATAERGTVSMPSLDMSVSPLDAHIEESAHEFGDHIPPLVTPHASHPRWDDESDPDHPYDNPYYTRTVSNVLWLPRDPVGLLDLDDTVDVRRALTSEPGADQLGEWPAEQFSSVASVLSGLQLSTISSFGGLEDEQHSLATVRRVSGSESIALPPVIAARVQSIEKEDDVEVAPEGRPVSTRRRTSSSGLAPSITSRRVSLGLGRPSTLEPRSGLRSFSSGSGLGRKRRTSSLLSTVDPRRPGRAASTSSVAGVRPDFHAQAEFAKSTLSIINPSSATLPRDSGAAHSAISTQHAVFHEVIKEEQVAAEERLEQEQREVDAIPQGGRSWWTAWMFKRAQ</sequence>
<feature type="domain" description="CSC1/OSCA1-like N-terminal transmembrane" evidence="11">
    <location>
        <begin position="59"/>
        <end position="183"/>
    </location>
</feature>
<evidence type="ECO:0000259" key="12">
    <source>
        <dbReference type="Pfam" id="PF14703"/>
    </source>
</evidence>
<keyword evidence="5 9" id="KW-1133">Transmembrane helix</keyword>
<protein>
    <recommendedName>
        <fullName evidence="15">CSC1/OSCA1-like 7TM region domain-containing protein</fullName>
    </recommendedName>
</protein>
<comment type="similarity">
    <text evidence="2">Belongs to the CSC1 (TC 1.A.17) family.</text>
</comment>
<feature type="domain" description="CSC1/OSCA1-like cytosolic" evidence="12">
    <location>
        <begin position="345"/>
        <end position="588"/>
    </location>
</feature>
<evidence type="ECO:0000259" key="10">
    <source>
        <dbReference type="Pfam" id="PF02714"/>
    </source>
</evidence>
<dbReference type="EMBL" id="KL197711">
    <property type="protein sequence ID" value="KDQ62309.1"/>
    <property type="molecule type" value="Genomic_DNA"/>
</dbReference>
<keyword evidence="3" id="KW-0813">Transport</keyword>
<evidence type="ECO:0000256" key="6">
    <source>
        <dbReference type="ARBA" id="ARBA00023136"/>
    </source>
</evidence>
<evidence type="ECO:0000313" key="13">
    <source>
        <dbReference type="EMBL" id="KDQ62309.1"/>
    </source>
</evidence>
<evidence type="ECO:0000256" key="5">
    <source>
        <dbReference type="ARBA" id="ARBA00022989"/>
    </source>
</evidence>
<keyword evidence="4 9" id="KW-0812">Transmembrane</keyword>
<dbReference type="InterPro" id="IPR003864">
    <property type="entry name" value="CSC1/OSCA1-like_7TM"/>
</dbReference>
<dbReference type="PANTHER" id="PTHR13018:SF139">
    <property type="entry name" value="PHOSPHATE METABOLISM PROTEIN 7"/>
    <property type="match status" value="1"/>
</dbReference>
<feature type="transmembrane region" description="Helical" evidence="9">
    <location>
        <begin position="610"/>
        <end position="637"/>
    </location>
</feature>
<feature type="region of interest" description="Disordered" evidence="8">
    <location>
        <begin position="305"/>
        <end position="342"/>
    </location>
</feature>
<evidence type="ECO:0000256" key="7">
    <source>
        <dbReference type="SAM" id="Coils"/>
    </source>
</evidence>
<feature type="compositionally biased region" description="Polar residues" evidence="8">
    <location>
        <begin position="1206"/>
        <end position="1215"/>
    </location>
</feature>
<evidence type="ECO:0000313" key="14">
    <source>
        <dbReference type="Proteomes" id="UP000027265"/>
    </source>
</evidence>
<feature type="region of interest" description="Disordered" evidence="8">
    <location>
        <begin position="1182"/>
        <end position="1269"/>
    </location>
</feature>
<dbReference type="STRING" id="933084.A0A067Q5N7"/>
<comment type="subcellular location">
    <subcellularLocation>
        <location evidence="1">Membrane</location>
        <topology evidence="1">Multi-pass membrane protein</topology>
    </subcellularLocation>
</comment>
<feature type="transmembrane region" description="Helical" evidence="9">
    <location>
        <begin position="746"/>
        <end position="772"/>
    </location>
</feature>
<feature type="coiled-coil region" evidence="7">
    <location>
        <begin position="356"/>
        <end position="383"/>
    </location>
</feature>
<feature type="region of interest" description="Disordered" evidence="8">
    <location>
        <begin position="455"/>
        <end position="475"/>
    </location>
</feature>
<reference evidence="14" key="1">
    <citation type="journal article" date="2014" name="Proc. Natl. Acad. Sci. U.S.A.">
        <title>Extensive sampling of basidiomycete genomes demonstrates inadequacy of the white-rot/brown-rot paradigm for wood decay fungi.</title>
        <authorList>
            <person name="Riley R."/>
            <person name="Salamov A.A."/>
            <person name="Brown D.W."/>
            <person name="Nagy L.G."/>
            <person name="Floudas D."/>
            <person name="Held B.W."/>
            <person name="Levasseur A."/>
            <person name="Lombard V."/>
            <person name="Morin E."/>
            <person name="Otillar R."/>
            <person name="Lindquist E.A."/>
            <person name="Sun H."/>
            <person name="LaButti K.M."/>
            <person name="Schmutz J."/>
            <person name="Jabbour D."/>
            <person name="Luo H."/>
            <person name="Baker S.E."/>
            <person name="Pisabarro A.G."/>
            <person name="Walton J.D."/>
            <person name="Blanchette R.A."/>
            <person name="Henrissat B."/>
            <person name="Martin F."/>
            <person name="Cullen D."/>
            <person name="Hibbett D.S."/>
            <person name="Grigoriev I.V."/>
        </authorList>
    </citation>
    <scope>NUCLEOTIDE SEQUENCE [LARGE SCALE GENOMIC DNA]</scope>
    <source>
        <strain evidence="14">MUCL 33604</strain>
    </source>
</reference>
<dbReference type="GO" id="GO:0005886">
    <property type="term" value="C:plasma membrane"/>
    <property type="evidence" value="ECO:0007669"/>
    <property type="project" value="TreeGrafter"/>
</dbReference>
<feature type="compositionally biased region" description="Low complexity" evidence="8">
    <location>
        <begin position="1229"/>
        <end position="1238"/>
    </location>
</feature>
<feature type="domain" description="CSC1/OSCA1-like 7TM region" evidence="10">
    <location>
        <begin position="603"/>
        <end position="874"/>
    </location>
</feature>
<dbReference type="InParanoid" id="A0A067Q5N7"/>
<feature type="transmembrane region" description="Helical" evidence="9">
    <location>
        <begin position="16"/>
        <end position="37"/>
    </location>
</feature>
<evidence type="ECO:0000256" key="4">
    <source>
        <dbReference type="ARBA" id="ARBA00022692"/>
    </source>
</evidence>
<gene>
    <name evidence="13" type="ORF">JAAARDRAFT_30206</name>
</gene>
<dbReference type="HOGENOM" id="CLU_002081_0_0_1"/>
<name>A0A067Q5N7_9AGAM</name>
<keyword evidence="6 9" id="KW-0472">Membrane</keyword>
<dbReference type="PANTHER" id="PTHR13018">
    <property type="entry name" value="PROBABLE MEMBRANE PROTEIN DUF221-RELATED"/>
    <property type="match status" value="1"/>
</dbReference>
<dbReference type="InterPro" id="IPR032880">
    <property type="entry name" value="CSC1/OSCA1-like_N"/>
</dbReference>
<dbReference type="Proteomes" id="UP000027265">
    <property type="component" value="Unassembled WGS sequence"/>
</dbReference>
<keyword evidence="7" id="KW-0175">Coiled coil</keyword>
<dbReference type="Pfam" id="PF14703">
    <property type="entry name" value="PHM7_cyt"/>
    <property type="match status" value="1"/>
</dbReference>
<feature type="transmembrane region" description="Helical" evidence="9">
    <location>
        <begin position="885"/>
        <end position="902"/>
    </location>
</feature>
<evidence type="ECO:0000259" key="11">
    <source>
        <dbReference type="Pfam" id="PF13967"/>
    </source>
</evidence>
<evidence type="ECO:0008006" key="15">
    <source>
        <dbReference type="Google" id="ProtNLM"/>
    </source>
</evidence>
<keyword evidence="14" id="KW-1185">Reference proteome</keyword>
<dbReference type="OrthoDB" id="1689567at2759"/>